<dbReference type="eggNOG" id="KOG3710">
    <property type="taxonomic scope" value="Eukaryota"/>
</dbReference>
<dbReference type="Pfam" id="PF11397">
    <property type="entry name" value="GlcNAc"/>
    <property type="match status" value="1"/>
</dbReference>
<evidence type="ECO:0000313" key="7">
    <source>
        <dbReference type="EMBL" id="EFN59357.1"/>
    </source>
</evidence>
<reference evidence="7 8" key="1">
    <citation type="journal article" date="2010" name="Plant Cell">
        <title>The Chlorella variabilis NC64A genome reveals adaptation to photosymbiosis, coevolution with viruses, and cryptic sex.</title>
        <authorList>
            <person name="Blanc G."/>
            <person name="Duncan G."/>
            <person name="Agarkova I."/>
            <person name="Borodovsky M."/>
            <person name="Gurnon J."/>
            <person name="Kuo A."/>
            <person name="Lindquist E."/>
            <person name="Lucas S."/>
            <person name="Pangilinan J."/>
            <person name="Polle J."/>
            <person name="Salamov A."/>
            <person name="Terry A."/>
            <person name="Yamada T."/>
            <person name="Dunigan D.D."/>
            <person name="Grigoriev I.V."/>
            <person name="Claverie J.M."/>
            <person name="Van Etten J.L."/>
        </authorList>
    </citation>
    <scope>NUCLEOTIDE SEQUENCE [LARGE SCALE GENOMIC DNA]</scope>
    <source>
        <strain evidence="7 8">NC64A</strain>
    </source>
</reference>
<keyword evidence="3" id="KW-0223">Dioxygenase</keyword>
<dbReference type="Proteomes" id="UP000008141">
    <property type="component" value="Unassembled WGS sequence"/>
</dbReference>
<evidence type="ECO:0000313" key="8">
    <source>
        <dbReference type="Proteomes" id="UP000008141"/>
    </source>
</evidence>
<gene>
    <name evidence="7" type="ORF">CHLNCDRAFT_137810</name>
</gene>
<evidence type="ECO:0000256" key="4">
    <source>
        <dbReference type="ARBA" id="ARBA00023002"/>
    </source>
</evidence>
<dbReference type="GO" id="GO:0031543">
    <property type="term" value="F:peptidyl-proline dioxygenase activity"/>
    <property type="evidence" value="ECO:0007669"/>
    <property type="project" value="TreeGrafter"/>
</dbReference>
<name>E1Z4J6_CHLVA</name>
<evidence type="ECO:0000256" key="5">
    <source>
        <dbReference type="SAM" id="MobiDB-lite"/>
    </source>
</evidence>
<protein>
    <recommendedName>
        <fullName evidence="6">Prolyl 4-hydroxylase alpha subunit domain-containing protein</fullName>
    </recommendedName>
</protein>
<dbReference type="PANTHER" id="PTHR12907:SF26">
    <property type="entry name" value="HIF PROLYL HYDROXYLASE, ISOFORM C"/>
    <property type="match status" value="1"/>
</dbReference>
<feature type="domain" description="Prolyl 4-hydroxylase alpha subunit" evidence="6">
    <location>
        <begin position="70"/>
        <end position="335"/>
    </location>
</feature>
<dbReference type="EMBL" id="GL433836">
    <property type="protein sequence ID" value="EFN59357.1"/>
    <property type="molecule type" value="Genomic_DNA"/>
</dbReference>
<dbReference type="KEGG" id="cvr:CHLNCDRAFT_137810"/>
<dbReference type="InParanoid" id="E1Z4J6"/>
<dbReference type="RefSeq" id="XP_005851459.1">
    <property type="nucleotide sequence ID" value="XM_005851397.1"/>
</dbReference>
<comment type="cofactor">
    <cofactor evidence="1">
        <name>L-ascorbate</name>
        <dbReference type="ChEBI" id="CHEBI:38290"/>
    </cofactor>
</comment>
<proteinExistence type="predicted"/>
<dbReference type="GO" id="GO:0008198">
    <property type="term" value="F:ferrous iron binding"/>
    <property type="evidence" value="ECO:0007669"/>
    <property type="project" value="TreeGrafter"/>
</dbReference>
<accession>E1Z4J6</accession>
<dbReference type="GeneID" id="17358435"/>
<dbReference type="GO" id="GO:0031418">
    <property type="term" value="F:L-ascorbic acid binding"/>
    <property type="evidence" value="ECO:0007669"/>
    <property type="project" value="UniProtKB-KW"/>
</dbReference>
<keyword evidence="4" id="KW-0560">Oxidoreductase</keyword>
<dbReference type="SMART" id="SM00702">
    <property type="entry name" value="P4Hc"/>
    <property type="match status" value="1"/>
</dbReference>
<keyword evidence="2" id="KW-0847">Vitamin C</keyword>
<feature type="compositionally biased region" description="Low complexity" evidence="5">
    <location>
        <begin position="41"/>
        <end position="52"/>
    </location>
</feature>
<dbReference type="InterPro" id="IPR044862">
    <property type="entry name" value="Pro_4_hyd_alph_FE2OG_OXY"/>
</dbReference>
<dbReference type="STRING" id="554065.E1Z4J6"/>
<dbReference type="Gene3D" id="2.60.120.620">
    <property type="entry name" value="q2cbj1_9rhob like domain"/>
    <property type="match status" value="1"/>
</dbReference>
<evidence type="ECO:0000256" key="2">
    <source>
        <dbReference type="ARBA" id="ARBA00022896"/>
    </source>
</evidence>
<feature type="compositionally biased region" description="Low complexity" evidence="5">
    <location>
        <begin position="267"/>
        <end position="279"/>
    </location>
</feature>
<organism evidence="8">
    <name type="scientific">Chlorella variabilis</name>
    <name type="common">Green alga</name>
    <dbReference type="NCBI Taxonomy" id="554065"/>
    <lineage>
        <taxon>Eukaryota</taxon>
        <taxon>Viridiplantae</taxon>
        <taxon>Chlorophyta</taxon>
        <taxon>core chlorophytes</taxon>
        <taxon>Trebouxiophyceae</taxon>
        <taxon>Chlorellales</taxon>
        <taxon>Chlorellaceae</taxon>
        <taxon>Chlorella clade</taxon>
        <taxon>Chlorella</taxon>
    </lineage>
</organism>
<dbReference type="InterPro" id="IPR051559">
    <property type="entry name" value="HIF_prolyl_hydroxylases"/>
</dbReference>
<feature type="region of interest" description="Disordered" evidence="5">
    <location>
        <begin position="37"/>
        <end position="59"/>
    </location>
</feature>
<dbReference type="PANTHER" id="PTHR12907">
    <property type="entry name" value="EGL NINE HOMOLOG-RELATED"/>
    <property type="match status" value="1"/>
</dbReference>
<evidence type="ECO:0000256" key="3">
    <source>
        <dbReference type="ARBA" id="ARBA00022964"/>
    </source>
</evidence>
<evidence type="ECO:0000256" key="1">
    <source>
        <dbReference type="ARBA" id="ARBA00001961"/>
    </source>
</evidence>
<evidence type="ECO:0000259" key="6">
    <source>
        <dbReference type="SMART" id="SM00702"/>
    </source>
</evidence>
<sequence>MDPQLLALLPDAAKLGILRHLGQEPAPVDVARQQLPERHQAAPPAAAAQQPQGNTASQVPPILAGRRLSGGLALIDGFLGSAEVVAAQAEARQVLQAGARPAGMVTASEGAPWTRASDRGDKAAWLSLGSLAAAEHRHLGAAAQRLLSLRPWLRQQGFDVGGRASIQLACYPGAGARYVRHRDACSSVPYRSVTAILYLNPGAGWSAEAGGQLCVYNHSTCGGDPCAATAADLRLRSAAAGGAGQPPPASSSSSHGEDGAEGGAGEAAGAAAPQQQQQQQPPPQQQQQVCSGLEEGHPATVVPPLGGRLVVMDSRLLHEVLPAQAERYAVTGQDAPAPAAPAAAQQPPLDGAAVASPGCIFVSVPAYRDSEAQWTLADLFDKAAHPERVRVGICWQLELPEEGHLMRVRQVVLPACEARGPCKARALAQQLWEGEEFHLQASGGSGAWLGRPPP</sequence>
<dbReference type="OrthoDB" id="76265at2759"/>
<keyword evidence="8" id="KW-1185">Reference proteome</keyword>
<dbReference type="AlphaFoldDB" id="E1Z4J6"/>
<feature type="region of interest" description="Disordered" evidence="5">
    <location>
        <begin position="239"/>
        <end position="291"/>
    </location>
</feature>
<dbReference type="GO" id="GO:0071456">
    <property type="term" value="P:cellular response to hypoxia"/>
    <property type="evidence" value="ECO:0007669"/>
    <property type="project" value="TreeGrafter"/>
</dbReference>
<dbReference type="InterPro" id="IPR006620">
    <property type="entry name" value="Pro_4_hyd_alph"/>
</dbReference>
<dbReference type="InterPro" id="IPR021067">
    <property type="entry name" value="Glycosyltransferase"/>
</dbReference>
<dbReference type="Pfam" id="PF13640">
    <property type="entry name" value="2OG-FeII_Oxy_3"/>
    <property type="match status" value="1"/>
</dbReference>